<dbReference type="AlphaFoldDB" id="A0A1J1I1Q8"/>
<accession>A0A1J1I1Q8</accession>
<evidence type="ECO:0000313" key="1">
    <source>
        <dbReference type="EMBL" id="CRK94147.1"/>
    </source>
</evidence>
<sequence length="114" mass="12914">MGEAVTHDIAFWKRKENVTRNACDLKNSSTQQQTVWSSLRIPYKISLVHSSVSLSTKKEIFVDVYMKSKTDSTGGHIKKVVLESIEDMCDTNISTFEFNVHINAENCHMNSSKS</sequence>
<gene>
    <name evidence="1" type="ORF">CLUMA_CG007666</name>
</gene>
<proteinExistence type="predicted"/>
<keyword evidence="2" id="KW-1185">Reference proteome</keyword>
<name>A0A1J1I1Q8_9DIPT</name>
<organism evidence="1 2">
    <name type="scientific">Clunio marinus</name>
    <dbReference type="NCBI Taxonomy" id="568069"/>
    <lineage>
        <taxon>Eukaryota</taxon>
        <taxon>Metazoa</taxon>
        <taxon>Ecdysozoa</taxon>
        <taxon>Arthropoda</taxon>
        <taxon>Hexapoda</taxon>
        <taxon>Insecta</taxon>
        <taxon>Pterygota</taxon>
        <taxon>Neoptera</taxon>
        <taxon>Endopterygota</taxon>
        <taxon>Diptera</taxon>
        <taxon>Nematocera</taxon>
        <taxon>Chironomoidea</taxon>
        <taxon>Chironomidae</taxon>
        <taxon>Clunio</taxon>
    </lineage>
</organism>
<dbReference type="Proteomes" id="UP000183832">
    <property type="component" value="Unassembled WGS sequence"/>
</dbReference>
<protein>
    <submittedName>
        <fullName evidence="1">CLUMA_CG007666, isoform A</fullName>
    </submittedName>
</protein>
<evidence type="ECO:0000313" key="2">
    <source>
        <dbReference type="Proteomes" id="UP000183832"/>
    </source>
</evidence>
<dbReference type="EMBL" id="CVRI01000038">
    <property type="protein sequence ID" value="CRK94147.1"/>
    <property type="molecule type" value="Genomic_DNA"/>
</dbReference>
<reference evidence="1 2" key="1">
    <citation type="submission" date="2015-04" db="EMBL/GenBank/DDBJ databases">
        <authorList>
            <person name="Syromyatnikov M.Y."/>
            <person name="Popov V.N."/>
        </authorList>
    </citation>
    <scope>NUCLEOTIDE SEQUENCE [LARGE SCALE GENOMIC DNA]</scope>
</reference>